<proteinExistence type="inferred from homology"/>
<evidence type="ECO:0000313" key="3">
    <source>
        <dbReference type="EMBL" id="PWW01155.1"/>
    </source>
</evidence>
<dbReference type="GO" id="GO:0008641">
    <property type="term" value="F:ubiquitin-like modifier activating enzyme activity"/>
    <property type="evidence" value="ECO:0007669"/>
    <property type="project" value="InterPro"/>
</dbReference>
<dbReference type="Proteomes" id="UP000246635">
    <property type="component" value="Unassembled WGS sequence"/>
</dbReference>
<dbReference type="AlphaFoldDB" id="A0A2V2Z1C0"/>
<dbReference type="EMBL" id="QGTQ01000010">
    <property type="protein sequence ID" value="PWW01155.1"/>
    <property type="molecule type" value="Genomic_DNA"/>
</dbReference>
<sequence length="355" mass="38623">MMDKEATSDSPAASRYARQMRYAPIGTTGQQALGERSAVVVGVGALGSVIAQHLVRSGIGRIRLIDRDIVEFSNLHRQVLFTEDDARRMMPKAEAAAIRLRAANAAPFIEPIATELNAYHAEQLLADADIIVDGTDNFTARYLINEVSVKHQIPWIYGGAVGGSGMCTSIIPGETPCFRCLFPAPPAAGTVDTCETAGVISPIIDIIGSLQAAEAMKLLTGNKAAMNRGLIQFDVWRSQWMNIQTTQSKRADCPVCARRQFEWLDSDTAAHEAAAALCGRRTVQITPPRPLQIPLTQLADRLSHAVQLELTPFLLRLTLVDRDYTLIVFPDGRALVQGTDDLSVAKQIYNDLIGT</sequence>
<comment type="caution">
    <text evidence="3">The sequence shown here is derived from an EMBL/GenBank/DDBJ whole genome shotgun (WGS) entry which is preliminary data.</text>
</comment>
<organism evidence="3 4">
    <name type="scientific">Paenibacillus cellulosilyticus</name>
    <dbReference type="NCBI Taxonomy" id="375489"/>
    <lineage>
        <taxon>Bacteria</taxon>
        <taxon>Bacillati</taxon>
        <taxon>Bacillota</taxon>
        <taxon>Bacilli</taxon>
        <taxon>Bacillales</taxon>
        <taxon>Paenibacillaceae</taxon>
        <taxon>Paenibacillus</taxon>
    </lineage>
</organism>
<dbReference type="InterPro" id="IPR045886">
    <property type="entry name" value="ThiF/MoeB/HesA"/>
</dbReference>
<dbReference type="PANTHER" id="PTHR10953:SF102">
    <property type="entry name" value="ADENYLYLTRANSFERASE AND SULFURTRANSFERASE MOCS3"/>
    <property type="match status" value="1"/>
</dbReference>
<dbReference type="GO" id="GO:0008146">
    <property type="term" value="F:sulfotransferase activity"/>
    <property type="evidence" value="ECO:0007669"/>
    <property type="project" value="TreeGrafter"/>
</dbReference>
<feature type="domain" description="THIF-type NAD/FAD binding fold" evidence="2">
    <location>
        <begin position="16"/>
        <end position="255"/>
    </location>
</feature>
<dbReference type="GO" id="GO:0005829">
    <property type="term" value="C:cytosol"/>
    <property type="evidence" value="ECO:0007669"/>
    <property type="project" value="TreeGrafter"/>
</dbReference>
<keyword evidence="3" id="KW-0548">Nucleotidyltransferase</keyword>
<keyword evidence="4" id="KW-1185">Reference proteome</keyword>
<comment type="similarity">
    <text evidence="1">Belongs to the HesA/MoeB/ThiF family.</text>
</comment>
<dbReference type="GO" id="GO:0016779">
    <property type="term" value="F:nucleotidyltransferase activity"/>
    <property type="evidence" value="ECO:0007669"/>
    <property type="project" value="UniProtKB-KW"/>
</dbReference>
<keyword evidence="3" id="KW-0808">Transferase</keyword>
<dbReference type="PANTHER" id="PTHR10953">
    <property type="entry name" value="UBIQUITIN-ACTIVATING ENZYME E1"/>
    <property type="match status" value="1"/>
</dbReference>
<evidence type="ECO:0000313" key="4">
    <source>
        <dbReference type="Proteomes" id="UP000246635"/>
    </source>
</evidence>
<dbReference type="CDD" id="cd00757">
    <property type="entry name" value="ThiF_MoeB_HesA_family"/>
    <property type="match status" value="1"/>
</dbReference>
<reference evidence="3 4" key="1">
    <citation type="submission" date="2018-05" db="EMBL/GenBank/DDBJ databases">
        <title>Genomic Encyclopedia of Type Strains, Phase III (KMG-III): the genomes of soil and plant-associated and newly described type strains.</title>
        <authorList>
            <person name="Whitman W."/>
        </authorList>
    </citation>
    <scope>NUCLEOTIDE SEQUENCE [LARGE SCALE GENOMIC DNA]</scope>
    <source>
        <strain evidence="3 4">CECT 5696</strain>
    </source>
</reference>
<dbReference type="RefSeq" id="WP_245946690.1">
    <property type="nucleotide sequence ID" value="NZ_CP054613.1"/>
</dbReference>
<gene>
    <name evidence="3" type="ORF">DFQ01_11045</name>
</gene>
<dbReference type="InterPro" id="IPR035985">
    <property type="entry name" value="Ubiquitin-activating_enz"/>
</dbReference>
<evidence type="ECO:0000259" key="2">
    <source>
        <dbReference type="Pfam" id="PF00899"/>
    </source>
</evidence>
<dbReference type="Pfam" id="PF00899">
    <property type="entry name" value="ThiF"/>
    <property type="match status" value="1"/>
</dbReference>
<dbReference type="InterPro" id="IPR000594">
    <property type="entry name" value="ThiF_NAD_FAD-bd"/>
</dbReference>
<accession>A0A2V2Z1C0</accession>
<name>A0A2V2Z1C0_9BACL</name>
<evidence type="ECO:0000256" key="1">
    <source>
        <dbReference type="ARBA" id="ARBA00009919"/>
    </source>
</evidence>
<protein>
    <submittedName>
        <fullName evidence="3">Adenylyltransferase/sulfurtransferase</fullName>
    </submittedName>
</protein>
<dbReference type="GO" id="GO:0004792">
    <property type="term" value="F:thiosulfate-cyanide sulfurtransferase activity"/>
    <property type="evidence" value="ECO:0007669"/>
    <property type="project" value="TreeGrafter"/>
</dbReference>
<dbReference type="FunFam" id="3.40.50.720:FF:000080">
    <property type="entry name" value="Thiazole biosynthesis adenylyltransferase ThiF"/>
    <property type="match status" value="1"/>
</dbReference>
<dbReference type="Gene3D" id="3.40.50.720">
    <property type="entry name" value="NAD(P)-binding Rossmann-like Domain"/>
    <property type="match status" value="1"/>
</dbReference>
<dbReference type="SUPFAM" id="SSF69572">
    <property type="entry name" value="Activating enzymes of the ubiquitin-like proteins"/>
    <property type="match status" value="1"/>
</dbReference>